<comment type="caution">
    <text evidence="2">The sequence shown here is derived from an EMBL/GenBank/DDBJ whole genome shotgun (WGS) entry which is preliminary data.</text>
</comment>
<proteinExistence type="predicted"/>
<evidence type="ECO:0000313" key="2">
    <source>
        <dbReference type="EMBL" id="OGL47821.1"/>
    </source>
</evidence>
<gene>
    <name evidence="2" type="ORF">A2W05_03810</name>
</gene>
<dbReference type="InterPro" id="IPR013783">
    <property type="entry name" value="Ig-like_fold"/>
</dbReference>
<organism evidence="2 3">
    <name type="scientific">Candidatus Schekmanbacteria bacterium RBG_16_38_10</name>
    <dbReference type="NCBI Taxonomy" id="1817879"/>
    <lineage>
        <taxon>Bacteria</taxon>
        <taxon>Candidatus Schekmaniibacteriota</taxon>
    </lineage>
</organism>
<name>A0A1F7S281_9BACT</name>
<evidence type="ECO:0000313" key="3">
    <source>
        <dbReference type="Proteomes" id="UP000178797"/>
    </source>
</evidence>
<dbReference type="EMBL" id="MGDE01000007">
    <property type="protein sequence ID" value="OGL47821.1"/>
    <property type="molecule type" value="Genomic_DNA"/>
</dbReference>
<dbReference type="PROSITE" id="PS50853">
    <property type="entry name" value="FN3"/>
    <property type="match status" value="1"/>
</dbReference>
<reference evidence="2 3" key="1">
    <citation type="journal article" date="2016" name="Nat. Commun.">
        <title>Thousands of microbial genomes shed light on interconnected biogeochemical processes in an aquifer system.</title>
        <authorList>
            <person name="Anantharaman K."/>
            <person name="Brown C.T."/>
            <person name="Hug L.A."/>
            <person name="Sharon I."/>
            <person name="Castelle C.J."/>
            <person name="Probst A.J."/>
            <person name="Thomas B.C."/>
            <person name="Singh A."/>
            <person name="Wilkins M.J."/>
            <person name="Karaoz U."/>
            <person name="Brodie E.L."/>
            <person name="Williams K.H."/>
            <person name="Hubbard S.S."/>
            <person name="Banfield J.F."/>
        </authorList>
    </citation>
    <scope>NUCLEOTIDE SEQUENCE [LARGE SCALE GENOMIC DNA]</scope>
</reference>
<dbReference type="SMART" id="SM00060">
    <property type="entry name" value="FN3"/>
    <property type="match status" value="2"/>
</dbReference>
<dbReference type="InterPro" id="IPR036116">
    <property type="entry name" value="FN3_sf"/>
</dbReference>
<dbReference type="AlphaFoldDB" id="A0A1F7S281"/>
<accession>A0A1F7S281</accession>
<evidence type="ECO:0000259" key="1">
    <source>
        <dbReference type="PROSITE" id="PS50853"/>
    </source>
</evidence>
<dbReference type="CDD" id="cd00063">
    <property type="entry name" value="FN3"/>
    <property type="match status" value="1"/>
</dbReference>
<dbReference type="Gene3D" id="2.60.40.10">
    <property type="entry name" value="Immunoglobulins"/>
    <property type="match status" value="2"/>
</dbReference>
<dbReference type="SUPFAM" id="SSF49265">
    <property type="entry name" value="Fibronectin type III"/>
    <property type="match status" value="1"/>
</dbReference>
<feature type="domain" description="Fibronectin type-III" evidence="1">
    <location>
        <begin position="137"/>
        <end position="241"/>
    </location>
</feature>
<sequence length="337" mass="39054">MVCIFYGCGKKGLPSVPKEVDPLQIKKINGLAHSGVVNLNWKLPRKKEENQTVVELKEFKVYRLSEDEEMEGGKKEGFNEIGALQIYNDEDVFQEIKFEDKSKIERNRWYHYVVACFDKYNNLYAISDTVDVFFSIEPEPPRNLKAEINENYIVLQWEPPLVDIEGKQVKNIMGYNVYRKSEQDISFRVINSVLIKNEKYTDIDIEREEIYSYFVRAVDNYYPPWHESANSRILLIQNKDLIPPKAPTNLIVIGGIDRISLTWDKNVEPDLAGYRVHRSTTPGEGYRLLNQELVSGEFFDDISVNRGIEYFYVVTAVDNSKNSNESSFSKEESSIAK</sequence>
<protein>
    <recommendedName>
        <fullName evidence="1">Fibronectin type-III domain-containing protein</fullName>
    </recommendedName>
</protein>
<dbReference type="InterPro" id="IPR003961">
    <property type="entry name" value="FN3_dom"/>
</dbReference>
<dbReference type="Proteomes" id="UP000178797">
    <property type="component" value="Unassembled WGS sequence"/>
</dbReference>